<dbReference type="PANTHER" id="PTHR10291">
    <property type="entry name" value="DEHYDRODOLICHYL DIPHOSPHATE SYNTHASE FAMILY MEMBER"/>
    <property type="match status" value="1"/>
</dbReference>
<accession>A0A4Z0WBF0</accession>
<keyword evidence="2" id="KW-0573">Peptidoglycan synthesis</keyword>
<feature type="binding site" evidence="2">
    <location>
        <begin position="193"/>
        <end position="195"/>
    </location>
    <ligand>
        <name>substrate</name>
    </ligand>
</feature>
<sequence length="254" mass="28577">MPDFSHLGKVPQHLAIIMDGNNRWARERRLGGVAGHKAGVRSLRTTVEHAARAGVQVLSLYAFSSENWRRPEEEVKGLMELFSWALTREIYKLVKNNLRLRIIGDRSGFAPAIQDAIERAEHLTRGNTGMLIVVAANYGGQWDITQAARRLAGEVEAGQLRASQITESMLAEYLALSDLPPPDLCIRTAGEQRLSNFMLWQLAYAELHFSPVLWPDFDADALYTAFADYARRQRRFGGRESEPTAVELKHYAAE</sequence>
<comment type="cofactor">
    <cofactor evidence="2">
        <name>Mg(2+)</name>
        <dbReference type="ChEBI" id="CHEBI:18420"/>
    </cofactor>
    <text evidence="2">Binds 2 magnesium ions per subunit.</text>
</comment>
<comment type="function">
    <text evidence="2">Catalyzes the sequential condensation of isopentenyl diphosphate (IPP) with (2E,6E)-farnesyl diphosphate (E,E-FPP) to yield (2Z,6Z,10Z,14Z,18Z,22Z,26Z,30Z,34E,38E)-undecaprenyl diphosphate (di-trans,octa-cis-UPP). UPP is the precursor of glycosyl carrier lipid in the biosynthesis of bacterial cell wall polysaccharide components such as peptidoglycan and lipopolysaccharide.</text>
</comment>
<feature type="binding site" evidence="2">
    <location>
        <position position="206"/>
    </location>
    <ligand>
        <name>Mg(2+)</name>
        <dbReference type="ChEBI" id="CHEBI:18420"/>
    </ligand>
</feature>
<feature type="binding site" evidence="2">
    <location>
        <begin position="64"/>
        <end position="66"/>
    </location>
    <ligand>
        <name>substrate</name>
    </ligand>
</feature>
<dbReference type="GO" id="GO:0016094">
    <property type="term" value="P:polyprenol biosynthetic process"/>
    <property type="evidence" value="ECO:0007669"/>
    <property type="project" value="TreeGrafter"/>
</dbReference>
<dbReference type="Proteomes" id="UP000297475">
    <property type="component" value="Unassembled WGS sequence"/>
</dbReference>
<feature type="binding site" evidence="2">
    <location>
        <position position="24"/>
    </location>
    <ligand>
        <name>substrate</name>
    </ligand>
</feature>
<keyword evidence="2" id="KW-0961">Cell wall biogenesis/degradation</keyword>
<keyword evidence="2" id="KW-0479">Metal-binding</keyword>
<feature type="binding site" evidence="2">
    <location>
        <position position="68"/>
    </location>
    <ligand>
        <name>substrate</name>
    </ligand>
</feature>
<dbReference type="Pfam" id="PF01255">
    <property type="entry name" value="Prenyltransf"/>
    <property type="match status" value="1"/>
</dbReference>
<dbReference type="GO" id="GO:0009252">
    <property type="term" value="P:peptidoglycan biosynthetic process"/>
    <property type="evidence" value="ECO:0007669"/>
    <property type="project" value="UniProtKB-UniRule"/>
</dbReference>
<dbReference type="InterPro" id="IPR001441">
    <property type="entry name" value="UPP_synth-like"/>
</dbReference>
<feature type="binding site" evidence="2">
    <location>
        <position position="187"/>
    </location>
    <ligand>
        <name>substrate</name>
    </ligand>
</feature>
<feature type="binding site" evidence="2">
    <location>
        <begin position="20"/>
        <end position="23"/>
    </location>
    <ligand>
        <name>substrate</name>
    </ligand>
</feature>
<dbReference type="InterPro" id="IPR018520">
    <property type="entry name" value="UPP_synth-like_CS"/>
</dbReference>
<dbReference type="GO" id="GO:0005829">
    <property type="term" value="C:cytosol"/>
    <property type="evidence" value="ECO:0007669"/>
    <property type="project" value="TreeGrafter"/>
</dbReference>
<dbReference type="AlphaFoldDB" id="A0A4Z0WBF0"/>
<comment type="catalytic activity">
    <reaction evidence="2">
        <text>8 isopentenyl diphosphate + (2E,6E)-farnesyl diphosphate = di-trans,octa-cis-undecaprenyl diphosphate + 8 diphosphate</text>
        <dbReference type="Rhea" id="RHEA:27551"/>
        <dbReference type="ChEBI" id="CHEBI:33019"/>
        <dbReference type="ChEBI" id="CHEBI:58405"/>
        <dbReference type="ChEBI" id="CHEBI:128769"/>
        <dbReference type="ChEBI" id="CHEBI:175763"/>
        <dbReference type="EC" id="2.5.1.31"/>
    </reaction>
</comment>
<dbReference type="HAMAP" id="MF_01139">
    <property type="entry name" value="ISPT"/>
    <property type="match status" value="1"/>
</dbReference>
<name>A0A4Z0WBF0_9GAMM</name>
<evidence type="ECO:0000313" key="4">
    <source>
        <dbReference type="Proteomes" id="UP000297475"/>
    </source>
</evidence>
<comment type="similarity">
    <text evidence="2">Belongs to the UPP synthase family.</text>
</comment>
<proteinExistence type="inferred from homology"/>
<protein>
    <recommendedName>
        <fullName evidence="2">Ditrans,polycis-undecaprenyl-diphosphate synthase ((2E,6E)-farnesyl-diphosphate specific)</fullName>
        <ecNumber evidence="2">2.5.1.31</ecNumber>
    </recommendedName>
    <alternativeName>
        <fullName evidence="2">Ditrans,polycis-undecaprenylcistransferase</fullName>
    </alternativeName>
    <alternativeName>
        <fullName evidence="2">Undecaprenyl diphosphate synthase</fullName>
        <shortName evidence="2">UDS</shortName>
    </alternativeName>
    <alternativeName>
        <fullName evidence="2">Undecaprenyl pyrophosphate synthase</fullName>
        <shortName evidence="2">UPP synthase</shortName>
    </alternativeName>
</protein>
<keyword evidence="2" id="KW-0460">Magnesium</keyword>
<organism evidence="3 4">
    <name type="scientific">Natronospirillum operosum</name>
    <dbReference type="NCBI Taxonomy" id="2759953"/>
    <lineage>
        <taxon>Bacteria</taxon>
        <taxon>Pseudomonadati</taxon>
        <taxon>Pseudomonadota</taxon>
        <taxon>Gammaproteobacteria</taxon>
        <taxon>Oceanospirillales</taxon>
        <taxon>Natronospirillaceae</taxon>
        <taxon>Natronospirillum</taxon>
    </lineage>
</organism>
<comment type="caution">
    <text evidence="3">The sequence shown here is derived from an EMBL/GenBank/DDBJ whole genome shotgun (WGS) entry which is preliminary data.</text>
</comment>
<evidence type="ECO:0000256" key="2">
    <source>
        <dbReference type="HAMAP-Rule" id="MF_01139"/>
    </source>
</evidence>
<dbReference type="Gene3D" id="3.40.1180.10">
    <property type="entry name" value="Decaprenyl diphosphate synthase-like"/>
    <property type="match status" value="1"/>
</dbReference>
<dbReference type="GO" id="GO:0071555">
    <property type="term" value="P:cell wall organization"/>
    <property type="evidence" value="ECO:0007669"/>
    <property type="project" value="UniProtKB-KW"/>
</dbReference>
<dbReference type="CDD" id="cd00475">
    <property type="entry name" value="Cis_IPPS"/>
    <property type="match status" value="1"/>
</dbReference>
<keyword evidence="4" id="KW-1185">Reference proteome</keyword>
<feature type="binding site" evidence="2">
    <location>
        <position position="70"/>
    </location>
    <ligand>
        <name>substrate</name>
    </ligand>
</feature>
<comment type="subunit">
    <text evidence="2">Homodimer.</text>
</comment>
<dbReference type="GO" id="GO:0008360">
    <property type="term" value="P:regulation of cell shape"/>
    <property type="evidence" value="ECO:0007669"/>
    <property type="project" value="UniProtKB-KW"/>
</dbReference>
<dbReference type="PROSITE" id="PS01066">
    <property type="entry name" value="UPP_SYNTHASE"/>
    <property type="match status" value="1"/>
</dbReference>
<dbReference type="FunFam" id="3.40.1180.10:FF:000001">
    <property type="entry name" value="(2E,6E)-farnesyl-diphosphate-specific ditrans,polycis-undecaprenyl-diphosphate synthase"/>
    <property type="match status" value="1"/>
</dbReference>
<feature type="binding site" evidence="2">
    <location>
        <position position="19"/>
    </location>
    <ligand>
        <name>Mg(2+)</name>
        <dbReference type="ChEBI" id="CHEBI:18420"/>
    </ligand>
</feature>
<evidence type="ECO:0000313" key="3">
    <source>
        <dbReference type="EMBL" id="TGG95124.1"/>
    </source>
</evidence>
<comment type="caution">
    <text evidence="2">Lacks conserved residue(s) required for the propagation of feature annotation.</text>
</comment>
<feature type="binding site" evidence="2">
    <location>
        <position position="36"/>
    </location>
    <ligand>
        <name>substrate</name>
    </ligand>
</feature>
<keyword evidence="1 2" id="KW-0808">Transferase</keyword>
<dbReference type="NCBIfam" id="TIGR00055">
    <property type="entry name" value="uppS"/>
    <property type="match status" value="1"/>
</dbReference>
<dbReference type="SUPFAM" id="SSF64005">
    <property type="entry name" value="Undecaprenyl diphosphate synthase"/>
    <property type="match status" value="1"/>
</dbReference>
<dbReference type="InterPro" id="IPR036424">
    <property type="entry name" value="UPP_synth-like_sf"/>
</dbReference>
<dbReference type="GO" id="GO:0008834">
    <property type="term" value="F:ditrans,polycis-undecaprenyl-diphosphate synthase [(2E,6E)-farnesyl-diphosphate specific] activity"/>
    <property type="evidence" value="ECO:0007669"/>
    <property type="project" value="UniProtKB-UniRule"/>
</dbReference>
<dbReference type="EC" id="2.5.1.31" evidence="2"/>
<gene>
    <name evidence="2 3" type="primary">uppS</name>
    <name evidence="3" type="ORF">E4656_01470</name>
</gene>
<dbReference type="OrthoDB" id="4191603at2"/>
<reference evidence="3 4" key="1">
    <citation type="submission" date="2019-04" db="EMBL/GenBank/DDBJ databases">
        <title>Natronospirillum operosus gen. nov., sp. nov., a haloalkaliphilic satellite isolated from decaying biomass of laboratory culture of cyanobacterium Geitlerinema sp. and proposal of Natronospirillaceae fam. nov. and Saccharospirillaceae fam. nov.</title>
        <authorList>
            <person name="Kevbrin V."/>
            <person name="Boltyanskaya Y."/>
            <person name="Koziaeva V."/>
            <person name="Grouzdev D.S."/>
            <person name="Park M."/>
            <person name="Cho J."/>
        </authorList>
    </citation>
    <scope>NUCLEOTIDE SEQUENCE [LARGE SCALE GENOMIC DNA]</scope>
    <source>
        <strain evidence="3 4">G-116</strain>
    </source>
</reference>
<feature type="active site" evidence="2">
    <location>
        <position position="19"/>
    </location>
</feature>
<dbReference type="GO" id="GO:0000287">
    <property type="term" value="F:magnesium ion binding"/>
    <property type="evidence" value="ECO:0007669"/>
    <property type="project" value="UniProtKB-UniRule"/>
</dbReference>
<dbReference type="EMBL" id="SRMF01000001">
    <property type="protein sequence ID" value="TGG95124.1"/>
    <property type="molecule type" value="Genomic_DNA"/>
</dbReference>
<feature type="active site" description="Proton acceptor" evidence="2">
    <location>
        <position position="67"/>
    </location>
</feature>
<evidence type="ECO:0000256" key="1">
    <source>
        <dbReference type="ARBA" id="ARBA00022679"/>
    </source>
</evidence>
<dbReference type="RefSeq" id="WP_135480534.1">
    <property type="nucleotide sequence ID" value="NZ_SRMF01000001.1"/>
</dbReference>
<dbReference type="PANTHER" id="PTHR10291:SF0">
    <property type="entry name" value="DEHYDRODOLICHYL DIPHOSPHATE SYNTHASE 2"/>
    <property type="match status" value="1"/>
</dbReference>
<keyword evidence="2" id="KW-0133">Cell shape</keyword>